<gene>
    <name evidence="1" type="ORF">L914_04905</name>
</gene>
<dbReference type="Proteomes" id="UP000054532">
    <property type="component" value="Unassembled WGS sequence"/>
</dbReference>
<organism evidence="1">
    <name type="scientific">Phytophthora nicotianae</name>
    <name type="common">Potato buckeye rot agent</name>
    <name type="synonym">Phytophthora parasitica</name>
    <dbReference type="NCBI Taxonomy" id="4792"/>
    <lineage>
        <taxon>Eukaryota</taxon>
        <taxon>Sar</taxon>
        <taxon>Stramenopiles</taxon>
        <taxon>Oomycota</taxon>
        <taxon>Peronosporomycetes</taxon>
        <taxon>Peronosporales</taxon>
        <taxon>Peronosporaceae</taxon>
        <taxon>Phytophthora</taxon>
    </lineage>
</organism>
<dbReference type="AlphaFoldDB" id="W2NRD8"/>
<protein>
    <submittedName>
        <fullName evidence="1">Uncharacterized protein</fullName>
    </submittedName>
</protein>
<name>W2NRD8_PHYNI</name>
<dbReference type="EMBL" id="KI691846">
    <property type="protein sequence ID" value="ETM51191.1"/>
    <property type="molecule type" value="Genomic_DNA"/>
</dbReference>
<sequence>MEEHFWIQLAKEQELCGLMPQSAPGTLVYLTVLTRPELATSVRLLVQETETPAAAVTSVSGPPTGNKEWDTKTIVLDTCKSVQLVSVFGF</sequence>
<accession>W2NRD8</accession>
<proteinExistence type="predicted"/>
<reference evidence="1" key="1">
    <citation type="submission" date="2013-11" db="EMBL/GenBank/DDBJ databases">
        <title>The Genome Sequence of Phytophthora parasitica IAC_01/95.</title>
        <authorList>
            <consortium name="The Broad Institute Genomics Platform"/>
            <person name="Russ C."/>
            <person name="Tyler B."/>
            <person name="Panabieres F."/>
            <person name="Shan W."/>
            <person name="Tripathy S."/>
            <person name="Grunwald N."/>
            <person name="Machado M."/>
            <person name="Johnson C.S."/>
            <person name="Arredondo F."/>
            <person name="Hong C."/>
            <person name="Coffey M."/>
            <person name="Young S.K."/>
            <person name="Zeng Q."/>
            <person name="Gargeya S."/>
            <person name="Fitzgerald M."/>
            <person name="Abouelleil A."/>
            <person name="Alvarado L."/>
            <person name="Chapman S.B."/>
            <person name="Gainer-Dewar J."/>
            <person name="Goldberg J."/>
            <person name="Griggs A."/>
            <person name="Gujja S."/>
            <person name="Hansen M."/>
            <person name="Howarth C."/>
            <person name="Imamovic A."/>
            <person name="Ireland A."/>
            <person name="Larimer J."/>
            <person name="McCowan C."/>
            <person name="Murphy C."/>
            <person name="Pearson M."/>
            <person name="Poon T.W."/>
            <person name="Priest M."/>
            <person name="Roberts A."/>
            <person name="Saif S."/>
            <person name="Shea T."/>
            <person name="Sykes S."/>
            <person name="Wortman J."/>
            <person name="Nusbaum C."/>
            <person name="Birren B."/>
        </authorList>
    </citation>
    <scope>NUCLEOTIDE SEQUENCE [LARGE SCALE GENOMIC DNA]</scope>
    <source>
        <strain evidence="1">IAC_01/95</strain>
    </source>
</reference>
<evidence type="ECO:0000313" key="1">
    <source>
        <dbReference type="EMBL" id="ETM51191.1"/>
    </source>
</evidence>